<evidence type="ECO:0000259" key="8">
    <source>
        <dbReference type="Pfam" id="PF22642"/>
    </source>
</evidence>
<dbReference type="PANTHER" id="PTHR34108:SF1">
    <property type="entry name" value="SEPTUM SITE-DETERMINING PROTEIN MINC"/>
    <property type="match status" value="1"/>
</dbReference>
<dbReference type="EMBL" id="CP009268">
    <property type="protein sequence ID" value="AJA52403.1"/>
    <property type="molecule type" value="Genomic_DNA"/>
</dbReference>
<dbReference type="InterPro" id="IPR055219">
    <property type="entry name" value="MinC_N_1"/>
</dbReference>
<organism evidence="9 12">
    <name type="scientific">Clostridium pasteurianum DSM 525 = ATCC 6013</name>
    <dbReference type="NCBI Taxonomy" id="1262449"/>
    <lineage>
        <taxon>Bacteria</taxon>
        <taxon>Bacillati</taxon>
        <taxon>Bacillota</taxon>
        <taxon>Clostridia</taxon>
        <taxon>Eubacteriales</taxon>
        <taxon>Clostridiaceae</taxon>
        <taxon>Clostridium</taxon>
    </lineage>
</organism>
<dbReference type="Pfam" id="PF22642">
    <property type="entry name" value="MinC_N_1"/>
    <property type="match status" value="1"/>
</dbReference>
<evidence type="ECO:0000313" key="10">
    <source>
        <dbReference type="EMBL" id="KRU11587.1"/>
    </source>
</evidence>
<dbReference type="NCBIfam" id="TIGR01222">
    <property type="entry name" value="minC"/>
    <property type="match status" value="1"/>
</dbReference>
<dbReference type="RefSeq" id="WP_003441414.1">
    <property type="nucleotide sequence ID" value="NZ_ANZB01000002.1"/>
</dbReference>
<dbReference type="EMBL" id="JPGY02000001">
    <property type="protein sequence ID" value="KRU11587.1"/>
    <property type="molecule type" value="Genomic_DNA"/>
</dbReference>
<accession>A0A0H3JAB4</accession>
<evidence type="ECO:0000259" key="7">
    <source>
        <dbReference type="Pfam" id="PF03775"/>
    </source>
</evidence>
<dbReference type="Proteomes" id="UP000028042">
    <property type="component" value="Unassembled WGS sequence"/>
</dbReference>
<feature type="domain" description="Septum site-determining protein MinC N-terminal" evidence="8">
    <location>
        <begin position="6"/>
        <end position="79"/>
    </location>
</feature>
<dbReference type="HAMAP" id="MF_00267">
    <property type="entry name" value="MinC"/>
    <property type="match status" value="1"/>
</dbReference>
<name>A0A0H3JAB4_CLOPA</name>
<reference evidence="10" key="2">
    <citation type="submission" date="2015-10" db="EMBL/GenBank/DDBJ databases">
        <title>Improved Draft Genome Sequence of Clostridium pasteurianum Strain ATCC 6013 (DSM 525) Using a Hybrid Next-Generation Sequencing Approach.</title>
        <authorList>
            <person name="Pyne M.E."/>
            <person name="Utturkar S.M."/>
            <person name="Brown S.D."/>
            <person name="Moo-Young M."/>
            <person name="Chung D.A."/>
            <person name="Chou P.C."/>
        </authorList>
    </citation>
    <scope>NUCLEOTIDE SEQUENCE</scope>
    <source>
        <strain evidence="10">ATCC 6013</strain>
    </source>
</reference>
<evidence type="ECO:0000313" key="11">
    <source>
        <dbReference type="Proteomes" id="UP000028042"/>
    </source>
</evidence>
<sequence>MGEEKIVLKGNKDGLNVLIDMNAFKDFGEMLEKLEQKLLRGKRFYKGCTLKITTQLKFISERELRKLKDILFEEFLIKDCIFQDIEENESRIFTGIYEGRTKFLRKTVRSGQVISYSGNIVIIGDVNPGSEIFAAGNIIVLGTLKGDVHAGVNGNEQSIIAAFRLEPKVLQIANIMTRAPENDEKPDYPEVAKIKGKTIIVEPYSPNKFI</sequence>
<feature type="domain" description="Septum formation inhibitor MinC C-terminal" evidence="7">
    <location>
        <begin position="104"/>
        <end position="201"/>
    </location>
</feature>
<dbReference type="AlphaFoldDB" id="A0A0H3JAB4"/>
<dbReference type="Gene3D" id="2.160.20.70">
    <property type="match status" value="1"/>
</dbReference>
<comment type="function">
    <text evidence="6">Cell division inhibitor that blocks the formation of polar Z ring septums. Rapidly oscillates between the poles of the cell to destabilize FtsZ filaments that have formed before they mature into polar Z rings. Prevents FtsZ polymerization.</text>
</comment>
<comment type="similarity">
    <text evidence="1 6">Belongs to the MinC family.</text>
</comment>
<evidence type="ECO:0000256" key="4">
    <source>
        <dbReference type="ARBA" id="ARBA00023306"/>
    </source>
</evidence>
<evidence type="ECO:0000256" key="3">
    <source>
        <dbReference type="ARBA" id="ARBA00023210"/>
    </source>
</evidence>
<reference evidence="10 11" key="3">
    <citation type="journal article" name="Genome Announc.">
        <title>Improved Draft Genome Sequence of Clostridium pasteurianum Strain ATCC 6013 (DSM 525) Using a Hybrid Next-Generation Sequencing Approach.</title>
        <authorList>
            <person name="Pyne M.E."/>
            <person name="Utturkar S."/>
            <person name="Brown S.D."/>
            <person name="Moo-Young M."/>
            <person name="Chung D.A."/>
            <person name="Chou C.P."/>
        </authorList>
    </citation>
    <scope>NUCLEOTIDE SEQUENCE [LARGE SCALE GENOMIC DNA]</scope>
    <source>
        <strain evidence="10 11">ATCC 6013</strain>
    </source>
</reference>
<proteinExistence type="inferred from homology"/>
<keyword evidence="12" id="KW-1185">Reference proteome</keyword>
<gene>
    <name evidence="6 9" type="primary">minC</name>
    <name evidence="9" type="ORF">CLPA_c23450</name>
    <name evidence="10" type="ORF">CP6013_00834</name>
</gene>
<dbReference type="SUPFAM" id="SSF63848">
    <property type="entry name" value="Cell-division inhibitor MinC, C-terminal domain"/>
    <property type="match status" value="1"/>
</dbReference>
<protein>
    <recommendedName>
        <fullName evidence="6">Probable septum site-determining protein MinC</fullName>
    </recommendedName>
</protein>
<dbReference type="InterPro" id="IPR036145">
    <property type="entry name" value="MinC_C_sf"/>
</dbReference>
<evidence type="ECO:0000313" key="9">
    <source>
        <dbReference type="EMBL" id="AJA52403.1"/>
    </source>
</evidence>
<dbReference type="KEGG" id="cpat:CLPA_c23450"/>
<dbReference type="GeneID" id="93074489"/>
<dbReference type="eggNOG" id="COG0850">
    <property type="taxonomic scope" value="Bacteria"/>
</dbReference>
<dbReference type="NCBIfam" id="NF001775">
    <property type="entry name" value="PRK00513.1-6"/>
    <property type="match status" value="1"/>
</dbReference>
<dbReference type="PANTHER" id="PTHR34108">
    <property type="entry name" value="SEPTUM SITE-DETERMINING PROTEIN MINC"/>
    <property type="match status" value="1"/>
</dbReference>
<keyword evidence="2 6" id="KW-0132">Cell division</keyword>
<keyword evidence="4 6" id="KW-0131">Cell cycle</keyword>
<dbReference type="Pfam" id="PF03775">
    <property type="entry name" value="MinC_C"/>
    <property type="match status" value="1"/>
</dbReference>
<evidence type="ECO:0000256" key="5">
    <source>
        <dbReference type="ARBA" id="ARBA00046874"/>
    </source>
</evidence>
<reference evidence="9 12" key="1">
    <citation type="journal article" date="2015" name="Genome Announc.">
        <title>Complete Genome Sequence of the Nitrogen-Fixing and Solvent-Producing Clostridium pasteurianum DSM 525.</title>
        <authorList>
            <person name="Poehlein A."/>
            <person name="Grosse-Honebrink A."/>
            <person name="Zhang Y."/>
            <person name="Minton N.P."/>
            <person name="Daniel R."/>
        </authorList>
    </citation>
    <scope>NUCLEOTIDE SEQUENCE [LARGE SCALE GENOMIC DNA]</scope>
    <source>
        <strain evidence="9">DSM 525</strain>
        <strain evidence="12">DSM 525 / ATCC 6013</strain>
    </source>
</reference>
<evidence type="ECO:0000256" key="1">
    <source>
        <dbReference type="ARBA" id="ARBA00006291"/>
    </source>
</evidence>
<dbReference type="InterPro" id="IPR005526">
    <property type="entry name" value="Septum_form_inhib_MinC_C"/>
</dbReference>
<dbReference type="PATRIC" id="fig|1262449.3.peg.645"/>
<evidence type="ECO:0000256" key="2">
    <source>
        <dbReference type="ARBA" id="ARBA00022618"/>
    </source>
</evidence>
<dbReference type="Proteomes" id="UP000030905">
    <property type="component" value="Chromosome"/>
</dbReference>
<dbReference type="InterPro" id="IPR013033">
    <property type="entry name" value="MinC"/>
</dbReference>
<dbReference type="GO" id="GO:0000917">
    <property type="term" value="P:division septum assembly"/>
    <property type="evidence" value="ECO:0007669"/>
    <property type="project" value="UniProtKB-KW"/>
</dbReference>
<evidence type="ECO:0000256" key="6">
    <source>
        <dbReference type="HAMAP-Rule" id="MF_00267"/>
    </source>
</evidence>
<comment type="subunit">
    <text evidence="5 6">Interacts with MinD and FtsZ.</text>
</comment>
<dbReference type="GO" id="GO:0000902">
    <property type="term" value="P:cell morphogenesis"/>
    <property type="evidence" value="ECO:0007669"/>
    <property type="project" value="InterPro"/>
</dbReference>
<dbReference type="InterPro" id="IPR016098">
    <property type="entry name" value="CAP/MinC_C"/>
</dbReference>
<dbReference type="Gene3D" id="3.30.160.540">
    <property type="match status" value="1"/>
</dbReference>
<keyword evidence="3 6" id="KW-0717">Septation</keyword>
<dbReference type="KEGG" id="cpae:CPAST_c23450"/>
<dbReference type="GO" id="GO:1901891">
    <property type="term" value="P:regulation of cell septum assembly"/>
    <property type="evidence" value="ECO:0007669"/>
    <property type="project" value="InterPro"/>
</dbReference>
<evidence type="ECO:0000313" key="12">
    <source>
        <dbReference type="Proteomes" id="UP000030905"/>
    </source>
</evidence>